<dbReference type="EMBL" id="JBIVPC010000011">
    <property type="protein sequence ID" value="MFJ6038683.1"/>
    <property type="molecule type" value="Genomic_DNA"/>
</dbReference>
<name>A0ABW8HEZ5_9ACTN</name>
<comment type="caution">
    <text evidence="2">The sequence shown here is derived from an EMBL/GenBank/DDBJ whole genome shotgun (WGS) entry which is preliminary data.</text>
</comment>
<dbReference type="RefSeq" id="WP_030404403.1">
    <property type="nucleotide sequence ID" value="NZ_BEWC01000011.1"/>
</dbReference>
<accession>A0ABW8HEZ5</accession>
<gene>
    <name evidence="2" type="ORF">ACIQFM_20785</name>
</gene>
<evidence type="ECO:0000313" key="3">
    <source>
        <dbReference type="Proteomes" id="UP001617907"/>
    </source>
</evidence>
<protein>
    <recommendedName>
        <fullName evidence="4">WD40 repeat domain-containing protein</fullName>
    </recommendedName>
</protein>
<dbReference type="Proteomes" id="UP001617907">
    <property type="component" value="Unassembled WGS sequence"/>
</dbReference>
<feature type="region of interest" description="Disordered" evidence="1">
    <location>
        <begin position="30"/>
        <end position="51"/>
    </location>
</feature>
<reference evidence="2 3" key="1">
    <citation type="submission" date="2024-10" db="EMBL/GenBank/DDBJ databases">
        <title>The Natural Products Discovery Center: Release of the First 8490 Sequenced Strains for Exploring Actinobacteria Biosynthetic Diversity.</title>
        <authorList>
            <person name="Kalkreuter E."/>
            <person name="Kautsar S.A."/>
            <person name="Yang D."/>
            <person name="Bader C.D."/>
            <person name="Teijaro C.N."/>
            <person name="Fluegel L."/>
            <person name="Davis C.M."/>
            <person name="Simpson J.R."/>
            <person name="Lauterbach L."/>
            <person name="Steele A.D."/>
            <person name="Gui C."/>
            <person name="Meng S."/>
            <person name="Li G."/>
            <person name="Viehrig K."/>
            <person name="Ye F."/>
            <person name="Su P."/>
            <person name="Kiefer A.F."/>
            <person name="Nichols A."/>
            <person name="Cepeda A.J."/>
            <person name="Yan W."/>
            <person name="Fan B."/>
            <person name="Jiang Y."/>
            <person name="Adhikari A."/>
            <person name="Zheng C.-J."/>
            <person name="Schuster L."/>
            <person name="Cowan T.M."/>
            <person name="Smanski M.J."/>
            <person name="Chevrette M.G."/>
            <person name="De Carvalho L.P.S."/>
            <person name="Shen B."/>
        </authorList>
    </citation>
    <scope>NUCLEOTIDE SEQUENCE [LARGE SCALE GENOMIC DNA]</scope>
    <source>
        <strain evidence="2 3">NPDC093086</strain>
    </source>
</reference>
<sequence>MNGDWLLTGRDGRLSVYLPSHGAALWRAERTPEGPWEAPRRIGGDQELRPDGGLAAGRGANGYTHLVAWRPTGAGRCVLVHTTHFRPRLAPLDWQPVGHPNKQGDRTGTPAVAVDARGRAHVFVRNGGGGLSMVAEQEKGGWDPWRDLKGRGVQEAPAAVTSDAGLVEAYAPVEGGIAHWSQDKPGARPALGERLDAAVRPGTLRALATSAEHTTVFFTDDGTGELCAWRPGGKAVPLVPAAGPGPVSAVRTVIDGHDCTLVAQRAAGSGRVAFAAYPSELEEMGASWTESGPVLPADATVSLALDADGRLVAASLSPSSGQLLLSRRKDEAGLALGAWEAV</sequence>
<keyword evidence="3" id="KW-1185">Reference proteome</keyword>
<dbReference type="GeneID" id="95508569"/>
<feature type="compositionally biased region" description="Basic and acidic residues" evidence="1">
    <location>
        <begin position="30"/>
        <end position="50"/>
    </location>
</feature>
<organism evidence="2 3">
    <name type="scientific">Streptomyces ardesiacus</name>
    <dbReference type="NCBI Taxonomy" id="285564"/>
    <lineage>
        <taxon>Bacteria</taxon>
        <taxon>Bacillati</taxon>
        <taxon>Actinomycetota</taxon>
        <taxon>Actinomycetes</taxon>
        <taxon>Kitasatosporales</taxon>
        <taxon>Streptomycetaceae</taxon>
        <taxon>Streptomyces</taxon>
    </lineage>
</organism>
<evidence type="ECO:0008006" key="4">
    <source>
        <dbReference type="Google" id="ProtNLM"/>
    </source>
</evidence>
<proteinExistence type="predicted"/>
<dbReference type="SUPFAM" id="SSF89372">
    <property type="entry name" value="Fucose-specific lectin"/>
    <property type="match status" value="1"/>
</dbReference>
<evidence type="ECO:0000313" key="2">
    <source>
        <dbReference type="EMBL" id="MFJ6038683.1"/>
    </source>
</evidence>
<evidence type="ECO:0000256" key="1">
    <source>
        <dbReference type="SAM" id="MobiDB-lite"/>
    </source>
</evidence>